<dbReference type="PANTHER" id="PTHR44656">
    <property type="entry name" value="DEHYDROGENASE/REDUCTASE SDR FAMILY MEMBER 12"/>
    <property type="match status" value="1"/>
</dbReference>
<sequence>MLKTSGGVGYGLVTCIVNQVVHDGVIPNVCCYKGKGDALDRNNYRGETSDVMDEERCVKKCHSQTVEGIRGRGRPRKTWDEVVKHDLRTLGLTEAMTKDRYLWRYAVTAKTRQIKGGYEKASQHFQAPDLDINLKGRSFMVTGGSSGVGKSIVEDLAKRGAVVHLLCRNTERAETIKDQIKQTTGNEDITIHALDLSKPADVYKWAKNFAESDHKLDVLINNAGAMLNVKTVTLDGLDAGFAANTLAPHILTTQLISKLSQSDDARVIMVSSGGMLVQKLNVTDLQNDNSPYDGTMAYAHNKRQQVIMSEQYARKYPNIYFCSMHPGWADTPGVETAMPGFYSKMKDRLRTPQQGADTALWLAIASAPKSFVSGQFFQDRNPTSTHLPLAKTKCTPEEEVLFMNKLDDLVTKFSKNSSGDTLPGPGTTEDGEYASSSSSSTPKYSP</sequence>
<proteinExistence type="predicted"/>
<evidence type="ECO:0008006" key="3">
    <source>
        <dbReference type="Google" id="ProtNLM"/>
    </source>
</evidence>
<dbReference type="AlphaFoldDB" id="A0A0L8HHI0"/>
<dbReference type="OrthoDB" id="417891at2759"/>
<dbReference type="InterPro" id="IPR002347">
    <property type="entry name" value="SDR_fam"/>
</dbReference>
<dbReference type="Pfam" id="PF00106">
    <property type="entry name" value="adh_short"/>
    <property type="match status" value="1"/>
</dbReference>
<name>A0A0L8HHI0_OCTBM</name>
<dbReference type="PANTHER" id="PTHR44656:SF7">
    <property type="entry name" value="DEHYDROGENASE_REDUCTASE SDR FAMILY MEMBER 12"/>
    <property type="match status" value="1"/>
</dbReference>
<dbReference type="STRING" id="37653.A0A0L8HHI0"/>
<evidence type="ECO:0000313" key="2">
    <source>
        <dbReference type="EMBL" id="KOF88676.1"/>
    </source>
</evidence>
<dbReference type="PRINTS" id="PR00081">
    <property type="entry name" value="GDHRDH"/>
</dbReference>
<feature type="region of interest" description="Disordered" evidence="1">
    <location>
        <begin position="413"/>
        <end position="446"/>
    </location>
</feature>
<dbReference type="Gene3D" id="3.40.50.720">
    <property type="entry name" value="NAD(P)-binding Rossmann-like Domain"/>
    <property type="match status" value="1"/>
</dbReference>
<accession>A0A0L8HHI0</accession>
<evidence type="ECO:0000256" key="1">
    <source>
        <dbReference type="SAM" id="MobiDB-lite"/>
    </source>
</evidence>
<gene>
    <name evidence="2" type="ORF">OCBIM_22014494mg</name>
</gene>
<dbReference type="InterPro" id="IPR052992">
    <property type="entry name" value="SDR_member_12"/>
</dbReference>
<organism evidence="2">
    <name type="scientific">Octopus bimaculoides</name>
    <name type="common">California two-spotted octopus</name>
    <dbReference type="NCBI Taxonomy" id="37653"/>
    <lineage>
        <taxon>Eukaryota</taxon>
        <taxon>Metazoa</taxon>
        <taxon>Spiralia</taxon>
        <taxon>Lophotrochozoa</taxon>
        <taxon>Mollusca</taxon>
        <taxon>Cephalopoda</taxon>
        <taxon>Coleoidea</taxon>
        <taxon>Octopodiformes</taxon>
        <taxon>Octopoda</taxon>
        <taxon>Incirrata</taxon>
        <taxon>Octopodidae</taxon>
        <taxon>Octopus</taxon>
    </lineage>
</organism>
<protein>
    <recommendedName>
        <fullName evidence="3">Dehydrogenase/reductase SDR family member 12</fullName>
    </recommendedName>
</protein>
<dbReference type="SUPFAM" id="SSF51735">
    <property type="entry name" value="NAD(P)-binding Rossmann-fold domains"/>
    <property type="match status" value="1"/>
</dbReference>
<dbReference type="InterPro" id="IPR036291">
    <property type="entry name" value="NAD(P)-bd_dom_sf"/>
</dbReference>
<dbReference type="EMBL" id="KQ418142">
    <property type="protein sequence ID" value="KOF88676.1"/>
    <property type="molecule type" value="Genomic_DNA"/>
</dbReference>
<reference evidence="2" key="1">
    <citation type="submission" date="2015-07" db="EMBL/GenBank/DDBJ databases">
        <title>MeaNS - Measles Nucleotide Surveillance Program.</title>
        <authorList>
            <person name="Tran T."/>
            <person name="Druce J."/>
        </authorList>
    </citation>
    <scope>NUCLEOTIDE SEQUENCE</scope>
    <source>
        <strain evidence="2">UCB-OBI-ISO-001</strain>
        <tissue evidence="2">Gonad</tissue>
    </source>
</reference>